<accession>A0A656GKE0</accession>
<sequence>KSFNVEPILSGSLFKITEQGKLPRIRCNKHFSANFKRDLVFGTEGFGQFCPALAQSGLQTARLVIDPSMDDPAV</sequence>
<gene>
    <name evidence="1" type="ORF">PSYMO_34639</name>
</gene>
<dbReference type="Proteomes" id="UP000003465">
    <property type="component" value="Unassembled WGS sequence"/>
</dbReference>
<organism evidence="1 2">
    <name type="scientific">Pseudomonas amygdali pv. mori str. 301020</name>
    <dbReference type="NCBI Taxonomy" id="629261"/>
    <lineage>
        <taxon>Bacteria</taxon>
        <taxon>Pseudomonadati</taxon>
        <taxon>Pseudomonadota</taxon>
        <taxon>Gammaproteobacteria</taxon>
        <taxon>Pseudomonadales</taxon>
        <taxon>Pseudomonadaceae</taxon>
        <taxon>Pseudomonas</taxon>
        <taxon>Pseudomonas amygdali</taxon>
    </lineage>
</organism>
<dbReference type="AlphaFoldDB" id="A0A656GKE0"/>
<feature type="non-terminal residue" evidence="1">
    <location>
        <position position="1"/>
    </location>
</feature>
<comment type="caution">
    <text evidence="1">The sequence shown here is derived from an EMBL/GenBank/DDBJ whole genome shotgun (WGS) entry which is preliminary data.</text>
</comment>
<feature type="non-terminal residue" evidence="1">
    <location>
        <position position="74"/>
    </location>
</feature>
<protein>
    <submittedName>
        <fullName evidence="1">Uncharacterized protein</fullName>
    </submittedName>
</protein>
<proteinExistence type="predicted"/>
<dbReference type="EMBL" id="AEAG01002140">
    <property type="protein sequence ID" value="EGH26302.1"/>
    <property type="molecule type" value="Genomic_DNA"/>
</dbReference>
<evidence type="ECO:0000313" key="1">
    <source>
        <dbReference type="EMBL" id="EGH26302.1"/>
    </source>
</evidence>
<reference evidence="1 2" key="1">
    <citation type="journal article" date="2011" name="PLoS Pathog.">
        <title>Dynamic evolution of pathogenicity revealed by sequencing and comparative genomics of 19 Pseudomonas syringae isolates.</title>
        <authorList>
            <person name="Baltrus D.A."/>
            <person name="Nishimura M.T."/>
            <person name="Romanchuk A."/>
            <person name="Chang J.H."/>
            <person name="Mukhtar M.S."/>
            <person name="Cherkis K."/>
            <person name="Roach J."/>
            <person name="Grant S.R."/>
            <person name="Jones C.D."/>
            <person name="Dangl J.L."/>
        </authorList>
    </citation>
    <scope>NUCLEOTIDE SEQUENCE [LARGE SCALE GENOMIC DNA]</scope>
    <source>
        <strain evidence="1 2">301020</strain>
    </source>
</reference>
<name>A0A656GKE0_PSEA0</name>
<evidence type="ECO:0000313" key="2">
    <source>
        <dbReference type="Proteomes" id="UP000003465"/>
    </source>
</evidence>